<evidence type="ECO:0000313" key="1">
    <source>
        <dbReference type="EMBL" id="RLV56879.1"/>
    </source>
</evidence>
<proteinExistence type="predicted"/>
<keyword evidence="2" id="KW-1185">Reference proteome</keyword>
<comment type="caution">
    <text evidence="1">The sequence shown here is derived from an EMBL/GenBank/DDBJ whole genome shotgun (WGS) entry which is preliminary data.</text>
</comment>
<protein>
    <recommendedName>
        <fullName evidence="3">Nuclear transport factor 2 family protein</fullName>
    </recommendedName>
</protein>
<organism evidence="1 2">
    <name type="scientific">Aeromicrobium phragmitis</name>
    <dbReference type="NCBI Taxonomy" id="2478914"/>
    <lineage>
        <taxon>Bacteria</taxon>
        <taxon>Bacillati</taxon>
        <taxon>Actinomycetota</taxon>
        <taxon>Actinomycetes</taxon>
        <taxon>Propionibacteriales</taxon>
        <taxon>Nocardioidaceae</taxon>
        <taxon>Aeromicrobium</taxon>
    </lineage>
</organism>
<reference evidence="1 2" key="1">
    <citation type="submission" date="2018-10" db="EMBL/GenBank/DDBJ databases">
        <title>Aeromicrobium sp. 9W16Y-2 whole genome shotgun sequence.</title>
        <authorList>
            <person name="Li F."/>
        </authorList>
    </citation>
    <scope>NUCLEOTIDE SEQUENCE [LARGE SCALE GENOMIC DNA]</scope>
    <source>
        <strain evidence="1 2">9W16Y-2</strain>
    </source>
</reference>
<dbReference type="AlphaFoldDB" id="A0A3L8PPX8"/>
<evidence type="ECO:0008006" key="3">
    <source>
        <dbReference type="Google" id="ProtNLM"/>
    </source>
</evidence>
<accession>A0A3L8PPX8</accession>
<dbReference type="Proteomes" id="UP000282515">
    <property type="component" value="Unassembled WGS sequence"/>
</dbReference>
<gene>
    <name evidence="1" type="ORF">D9V41_03660</name>
</gene>
<dbReference type="EMBL" id="RDBF01000002">
    <property type="protein sequence ID" value="RLV56879.1"/>
    <property type="molecule type" value="Genomic_DNA"/>
</dbReference>
<name>A0A3L8PPX8_9ACTN</name>
<evidence type="ECO:0000313" key="2">
    <source>
        <dbReference type="Proteomes" id="UP000282515"/>
    </source>
</evidence>
<sequence>MIEQYERYWEIRIQGQSAGELPANALDGVAVGAALEGQYAVIAQNQQSGLRRVGEPTLTDFSADVDGDTATAFVCVDDSEWGAEVNGEPVEQPPGGLSAHAATLERQGDTWLVTAAVDDETILAEKKC</sequence>